<protein>
    <recommendedName>
        <fullName evidence="6">MYND-type domain-containing protein</fullName>
    </recommendedName>
</protein>
<name>A0A7S1GG45_9STRA</name>
<dbReference type="Pfam" id="PF01753">
    <property type="entry name" value="zf-MYND"/>
    <property type="match status" value="1"/>
</dbReference>
<proteinExistence type="predicted"/>
<reference evidence="7" key="1">
    <citation type="submission" date="2021-01" db="EMBL/GenBank/DDBJ databases">
        <authorList>
            <person name="Corre E."/>
            <person name="Pelletier E."/>
            <person name="Niang G."/>
            <person name="Scheremetjew M."/>
            <person name="Finn R."/>
            <person name="Kale V."/>
            <person name="Holt S."/>
            <person name="Cochrane G."/>
            <person name="Meng A."/>
            <person name="Brown T."/>
            <person name="Cohen L."/>
        </authorList>
    </citation>
    <scope>NUCLEOTIDE SEQUENCE</scope>
    <source>
        <strain evidence="7">FE60</strain>
    </source>
</reference>
<sequence>MASKKSKAKAKKAARARESVQPRGLSLVLQIRRQIVGTPPGRDILGRCSHGDIVPEDDICKEFLGVYLDKFDAVKDSSKSCGIGESFLATAAVDKYAALWNDSSKMELIVSIFVSNGTQNILDEDIKAARQSAYFACYFEEYLVSELCRKRATIDWQKVQEFERADERTLISFLRKRIDCQCLDEKYKQVKRIVTKMGICMNPHCSLPDRQVEQKIMQKCARCRCAYYCSRECQKADWKIHRPICDDNLEKEAVLEAEQKALVKQKAARRGEVNTGDSSPRSIHKVIVFALIGSSLFLIYVPVFVGIAKLFLSQYPEPEVVGGFSDEYFEDGKCSNGECSEQHFEDAEYSSNYDIALDPCWTEQEALYTCLVLPGLLQSDIQDTFTYEGIDRAWDDLSDDTLDAYHCASFGIRWYYEDFGMDPVSDDICSGEFGTEEEVCSELMVFKDCVQESDVCKSEALALLKCRDLKDGGCGCPW</sequence>
<dbReference type="EMBL" id="HBFU01000070">
    <property type="protein sequence ID" value="CAD8926120.1"/>
    <property type="molecule type" value="Transcribed_RNA"/>
</dbReference>
<evidence type="ECO:0000313" key="7">
    <source>
        <dbReference type="EMBL" id="CAD8926120.1"/>
    </source>
</evidence>
<organism evidence="7">
    <name type="scientific">Skeletonema marinoi</name>
    <dbReference type="NCBI Taxonomy" id="267567"/>
    <lineage>
        <taxon>Eukaryota</taxon>
        <taxon>Sar</taxon>
        <taxon>Stramenopiles</taxon>
        <taxon>Ochrophyta</taxon>
        <taxon>Bacillariophyta</taxon>
        <taxon>Coscinodiscophyceae</taxon>
        <taxon>Thalassiosirophycidae</taxon>
        <taxon>Thalassiosirales</taxon>
        <taxon>Skeletonemataceae</taxon>
        <taxon>Skeletonema</taxon>
        <taxon>Skeletonema marinoi-dohrnii complex</taxon>
    </lineage>
</organism>
<dbReference type="InterPro" id="IPR002893">
    <property type="entry name" value="Znf_MYND"/>
</dbReference>
<dbReference type="PROSITE" id="PS50865">
    <property type="entry name" value="ZF_MYND_2"/>
    <property type="match status" value="1"/>
</dbReference>
<dbReference type="SUPFAM" id="SSF144232">
    <property type="entry name" value="HIT/MYND zinc finger-like"/>
    <property type="match status" value="1"/>
</dbReference>
<evidence type="ECO:0000256" key="1">
    <source>
        <dbReference type="ARBA" id="ARBA00022723"/>
    </source>
</evidence>
<keyword evidence="1" id="KW-0479">Metal-binding</keyword>
<dbReference type="GO" id="GO:0008270">
    <property type="term" value="F:zinc ion binding"/>
    <property type="evidence" value="ECO:0007669"/>
    <property type="project" value="UniProtKB-KW"/>
</dbReference>
<evidence type="ECO:0000259" key="6">
    <source>
        <dbReference type="PROSITE" id="PS50865"/>
    </source>
</evidence>
<feature type="domain" description="MYND-type" evidence="6">
    <location>
        <begin position="205"/>
        <end position="245"/>
    </location>
</feature>
<accession>A0A7S1GG45</accession>
<evidence type="ECO:0000256" key="2">
    <source>
        <dbReference type="ARBA" id="ARBA00022771"/>
    </source>
</evidence>
<gene>
    <name evidence="7" type="ORF">SMAR1040_LOCUS45</name>
</gene>
<dbReference type="Gene3D" id="6.10.140.2220">
    <property type="match status" value="1"/>
</dbReference>
<evidence type="ECO:0000256" key="4">
    <source>
        <dbReference type="PROSITE-ProRule" id="PRU00134"/>
    </source>
</evidence>
<evidence type="ECO:0000256" key="3">
    <source>
        <dbReference type="ARBA" id="ARBA00022833"/>
    </source>
</evidence>
<keyword evidence="5" id="KW-0812">Transmembrane</keyword>
<keyword evidence="5" id="KW-1133">Transmembrane helix</keyword>
<feature type="transmembrane region" description="Helical" evidence="5">
    <location>
        <begin position="286"/>
        <end position="312"/>
    </location>
</feature>
<keyword evidence="5" id="KW-0472">Membrane</keyword>
<keyword evidence="3" id="KW-0862">Zinc</keyword>
<dbReference type="AlphaFoldDB" id="A0A7S1GG45"/>
<keyword evidence="2 4" id="KW-0863">Zinc-finger</keyword>
<evidence type="ECO:0000256" key="5">
    <source>
        <dbReference type="SAM" id="Phobius"/>
    </source>
</evidence>